<dbReference type="AlphaFoldDB" id="A0A6B9ZBI6"/>
<feature type="transmembrane region" description="Helical" evidence="1">
    <location>
        <begin position="77"/>
        <end position="96"/>
    </location>
</feature>
<evidence type="ECO:0000256" key="1">
    <source>
        <dbReference type="SAM" id="Phobius"/>
    </source>
</evidence>
<reference evidence="2 3" key="1">
    <citation type="submission" date="2020-01" db="EMBL/GenBank/DDBJ databases">
        <title>Complete genome sequence of Chitinophaga sp. H33E-04 isolated from quinoa roots.</title>
        <authorList>
            <person name="Weon H.-Y."/>
            <person name="Lee S.A."/>
        </authorList>
    </citation>
    <scope>NUCLEOTIDE SEQUENCE [LARGE SCALE GENOMIC DNA]</scope>
    <source>
        <strain evidence="2 3">H33E-04</strain>
    </source>
</reference>
<accession>A0A6B9ZBI6</accession>
<keyword evidence="3" id="KW-1185">Reference proteome</keyword>
<dbReference type="EMBL" id="CP048113">
    <property type="protein sequence ID" value="QHS58465.1"/>
    <property type="molecule type" value="Genomic_DNA"/>
</dbReference>
<sequence>MRKIHLIEKMLNKMNSFTKIYITFTVLVILVRTVDYTAGFSFRGYWTDAIILLIWVIASLVLFCYQRQLKWVRIYTSILGIGALLFLPMAGFLLLMGQVGMPGYRFDFYREVPNGHNFVVTREMDTPRITLYKVCGPFERRLAVFYLEDYEYRSVGALRRAVSVQVTETARHVEATFLSPDSGSTFSTAY</sequence>
<gene>
    <name evidence="2" type="ORF">GWR21_02300</name>
</gene>
<keyword evidence="1" id="KW-0812">Transmembrane</keyword>
<keyword evidence="1" id="KW-1133">Transmembrane helix</keyword>
<evidence type="ECO:0000313" key="2">
    <source>
        <dbReference type="EMBL" id="QHS58465.1"/>
    </source>
</evidence>
<name>A0A6B9ZBI6_9BACT</name>
<feature type="transmembrane region" description="Helical" evidence="1">
    <location>
        <begin position="20"/>
        <end position="39"/>
    </location>
</feature>
<dbReference type="KEGG" id="chih:GWR21_02300"/>
<dbReference type="Proteomes" id="UP000476411">
    <property type="component" value="Chromosome"/>
</dbReference>
<proteinExistence type="predicted"/>
<feature type="transmembrane region" description="Helical" evidence="1">
    <location>
        <begin position="45"/>
        <end position="65"/>
    </location>
</feature>
<protein>
    <submittedName>
        <fullName evidence="2">Uncharacterized protein</fullName>
    </submittedName>
</protein>
<organism evidence="2 3">
    <name type="scientific">Chitinophaga agri</name>
    <dbReference type="NCBI Taxonomy" id="2703787"/>
    <lineage>
        <taxon>Bacteria</taxon>
        <taxon>Pseudomonadati</taxon>
        <taxon>Bacteroidota</taxon>
        <taxon>Chitinophagia</taxon>
        <taxon>Chitinophagales</taxon>
        <taxon>Chitinophagaceae</taxon>
        <taxon>Chitinophaga</taxon>
    </lineage>
</organism>
<keyword evidence="1" id="KW-0472">Membrane</keyword>
<dbReference type="RefSeq" id="WP_162330168.1">
    <property type="nucleotide sequence ID" value="NZ_CP048113.1"/>
</dbReference>
<evidence type="ECO:0000313" key="3">
    <source>
        <dbReference type="Proteomes" id="UP000476411"/>
    </source>
</evidence>